<organism evidence="1 2">
    <name type="scientific">Salvia divinorum</name>
    <name type="common">Maria pastora</name>
    <name type="synonym">Diviner's sage</name>
    <dbReference type="NCBI Taxonomy" id="28513"/>
    <lineage>
        <taxon>Eukaryota</taxon>
        <taxon>Viridiplantae</taxon>
        <taxon>Streptophyta</taxon>
        <taxon>Embryophyta</taxon>
        <taxon>Tracheophyta</taxon>
        <taxon>Spermatophyta</taxon>
        <taxon>Magnoliopsida</taxon>
        <taxon>eudicotyledons</taxon>
        <taxon>Gunneridae</taxon>
        <taxon>Pentapetalae</taxon>
        <taxon>asterids</taxon>
        <taxon>lamiids</taxon>
        <taxon>Lamiales</taxon>
        <taxon>Lamiaceae</taxon>
        <taxon>Nepetoideae</taxon>
        <taxon>Mentheae</taxon>
        <taxon>Salviinae</taxon>
        <taxon>Salvia</taxon>
        <taxon>Salvia subgen. Calosphace</taxon>
    </lineage>
</organism>
<dbReference type="Proteomes" id="UP001567538">
    <property type="component" value="Unassembled WGS sequence"/>
</dbReference>
<keyword evidence="2" id="KW-1185">Reference proteome</keyword>
<evidence type="ECO:0000313" key="1">
    <source>
        <dbReference type="EMBL" id="KAL1550581.1"/>
    </source>
</evidence>
<dbReference type="EMBL" id="JBEAFC010000007">
    <property type="protein sequence ID" value="KAL1550581.1"/>
    <property type="molecule type" value="Genomic_DNA"/>
</dbReference>
<gene>
    <name evidence="1" type="ORF">AAHA92_18525</name>
</gene>
<dbReference type="AlphaFoldDB" id="A0ABD1H2D6"/>
<protein>
    <submittedName>
        <fullName evidence="1">Uncharacterized protein</fullName>
    </submittedName>
</protein>
<comment type="caution">
    <text evidence="1">The sequence shown here is derived from an EMBL/GenBank/DDBJ whole genome shotgun (WGS) entry which is preliminary data.</text>
</comment>
<dbReference type="PANTHER" id="PTHR34538">
    <property type="entry name" value="EXPRESSED PROTEIN"/>
    <property type="match status" value="1"/>
</dbReference>
<evidence type="ECO:0000313" key="2">
    <source>
        <dbReference type="Proteomes" id="UP001567538"/>
    </source>
</evidence>
<sequence>MGGGGELYVAVQCESNGAIVYGRRMLKRLVWRVRAEMRKMRKKQRTDFSFCYDPSSYALNFDNGNFGFFCT</sequence>
<proteinExistence type="predicted"/>
<dbReference type="PANTHER" id="PTHR34538:SF13">
    <property type="entry name" value="OS02G0637200 PROTEIN"/>
    <property type="match status" value="1"/>
</dbReference>
<name>A0ABD1H2D6_SALDI</name>
<reference evidence="1 2" key="1">
    <citation type="submission" date="2024-06" db="EMBL/GenBank/DDBJ databases">
        <title>A chromosome level genome sequence of Diviner's sage (Salvia divinorum).</title>
        <authorList>
            <person name="Ford S.A."/>
            <person name="Ro D.-K."/>
            <person name="Ness R.W."/>
            <person name="Phillips M.A."/>
        </authorList>
    </citation>
    <scope>NUCLEOTIDE SEQUENCE [LARGE SCALE GENOMIC DNA]</scope>
    <source>
        <strain evidence="1">SAF-2024a</strain>
        <tissue evidence="1">Leaf</tissue>
    </source>
</reference>
<accession>A0ABD1H2D6</accession>